<keyword evidence="4" id="KW-1185">Reference proteome</keyword>
<reference evidence="3" key="1">
    <citation type="journal article" date="2023" name="G3 (Bethesda)">
        <title>A reference genome for the long-term kleptoplast-retaining sea slug Elysia crispata morphotype clarki.</title>
        <authorList>
            <person name="Eastman K.E."/>
            <person name="Pendleton A.L."/>
            <person name="Shaikh M.A."/>
            <person name="Suttiyut T."/>
            <person name="Ogas R."/>
            <person name="Tomko P."/>
            <person name="Gavelis G."/>
            <person name="Widhalm J.R."/>
            <person name="Wisecaver J.H."/>
        </authorList>
    </citation>
    <scope>NUCLEOTIDE SEQUENCE</scope>
    <source>
        <strain evidence="3">ECLA1</strain>
    </source>
</reference>
<feature type="signal peptide" evidence="2">
    <location>
        <begin position="1"/>
        <end position="28"/>
    </location>
</feature>
<gene>
    <name evidence="3" type="ORF">RRG08_002908</name>
</gene>
<evidence type="ECO:0000313" key="4">
    <source>
        <dbReference type="Proteomes" id="UP001283361"/>
    </source>
</evidence>
<evidence type="ECO:0000256" key="1">
    <source>
        <dbReference type="SAM" id="MobiDB-lite"/>
    </source>
</evidence>
<evidence type="ECO:0000256" key="2">
    <source>
        <dbReference type="SAM" id="SignalP"/>
    </source>
</evidence>
<name>A0AAE1E264_9GAST</name>
<protein>
    <submittedName>
        <fullName evidence="3">Uncharacterized protein</fullName>
    </submittedName>
</protein>
<accession>A0AAE1E264</accession>
<feature type="compositionally biased region" description="Polar residues" evidence="1">
    <location>
        <begin position="89"/>
        <end position="100"/>
    </location>
</feature>
<feature type="chain" id="PRO_5041967724" evidence="2">
    <location>
        <begin position="29"/>
        <end position="137"/>
    </location>
</feature>
<evidence type="ECO:0000313" key="3">
    <source>
        <dbReference type="EMBL" id="KAK3791551.1"/>
    </source>
</evidence>
<keyword evidence="2" id="KW-0732">Signal</keyword>
<dbReference type="AlphaFoldDB" id="A0AAE1E264"/>
<proteinExistence type="predicted"/>
<dbReference type="Proteomes" id="UP001283361">
    <property type="component" value="Unassembled WGS sequence"/>
</dbReference>
<sequence>MYRCQCHGRVMSWGLPGLLTRLLGSLRALTRGYTLAQLPDIPSLRDAVLGDGTIRTPKNQNQKKYVKEPLINSKSQALFQVLRIGNRRSTISSSQNQNQKKYVKEPIIHNRRHHKEAKEPEPEEICRGAFNAKSQAS</sequence>
<dbReference type="EMBL" id="JAWDGP010001468">
    <property type="protein sequence ID" value="KAK3791551.1"/>
    <property type="molecule type" value="Genomic_DNA"/>
</dbReference>
<feature type="compositionally biased region" description="Basic and acidic residues" evidence="1">
    <location>
        <begin position="116"/>
        <end position="126"/>
    </location>
</feature>
<organism evidence="3 4">
    <name type="scientific">Elysia crispata</name>
    <name type="common">lettuce slug</name>
    <dbReference type="NCBI Taxonomy" id="231223"/>
    <lineage>
        <taxon>Eukaryota</taxon>
        <taxon>Metazoa</taxon>
        <taxon>Spiralia</taxon>
        <taxon>Lophotrochozoa</taxon>
        <taxon>Mollusca</taxon>
        <taxon>Gastropoda</taxon>
        <taxon>Heterobranchia</taxon>
        <taxon>Euthyneura</taxon>
        <taxon>Panpulmonata</taxon>
        <taxon>Sacoglossa</taxon>
        <taxon>Placobranchoidea</taxon>
        <taxon>Plakobranchidae</taxon>
        <taxon>Elysia</taxon>
    </lineage>
</organism>
<comment type="caution">
    <text evidence="3">The sequence shown here is derived from an EMBL/GenBank/DDBJ whole genome shotgun (WGS) entry which is preliminary data.</text>
</comment>
<feature type="region of interest" description="Disordered" evidence="1">
    <location>
        <begin position="89"/>
        <end position="137"/>
    </location>
</feature>